<reference evidence="7 8" key="1">
    <citation type="submission" date="2019-07" db="EMBL/GenBank/DDBJ databases">
        <title>Reinekea sp. strain SSH23 genome sequencing and assembly.</title>
        <authorList>
            <person name="Kim I."/>
        </authorList>
    </citation>
    <scope>NUCLEOTIDE SEQUENCE [LARGE SCALE GENOMIC DNA]</scope>
    <source>
        <strain evidence="7 8">SSH23</strain>
    </source>
</reference>
<keyword evidence="1" id="KW-0547">Nucleotide-binding</keyword>
<dbReference type="Pfam" id="PF25601">
    <property type="entry name" value="AAA_lid_14"/>
    <property type="match status" value="1"/>
</dbReference>
<comment type="caution">
    <text evidence="7">The sequence shown here is derived from an EMBL/GenBank/DDBJ whole genome shotgun (WGS) entry which is preliminary data.</text>
</comment>
<dbReference type="InterPro" id="IPR009057">
    <property type="entry name" value="Homeodomain-like_sf"/>
</dbReference>
<dbReference type="PANTHER" id="PTHR32071:SF117">
    <property type="entry name" value="PTS-DEPENDENT DIHYDROXYACETONE KINASE OPERON REGULATORY PROTEIN-RELATED"/>
    <property type="match status" value="1"/>
</dbReference>
<evidence type="ECO:0000256" key="5">
    <source>
        <dbReference type="ARBA" id="ARBA00023163"/>
    </source>
</evidence>
<keyword evidence="5" id="KW-0804">Transcription</keyword>
<dbReference type="PANTHER" id="PTHR32071">
    <property type="entry name" value="TRANSCRIPTIONAL REGULATORY PROTEIN"/>
    <property type="match status" value="1"/>
</dbReference>
<dbReference type="GO" id="GO:0006355">
    <property type="term" value="P:regulation of DNA-templated transcription"/>
    <property type="evidence" value="ECO:0007669"/>
    <property type="project" value="InterPro"/>
</dbReference>
<evidence type="ECO:0000313" key="7">
    <source>
        <dbReference type="EMBL" id="TXR53399.1"/>
    </source>
</evidence>
<dbReference type="FunFam" id="3.40.50.300:FF:000006">
    <property type="entry name" value="DNA-binding transcriptional regulator NtrC"/>
    <property type="match status" value="1"/>
</dbReference>
<dbReference type="RefSeq" id="WP_147712740.1">
    <property type="nucleotide sequence ID" value="NZ_VKAD01000001.1"/>
</dbReference>
<dbReference type="PRINTS" id="PR01590">
    <property type="entry name" value="HTHFIS"/>
</dbReference>
<dbReference type="PROSITE" id="PS50045">
    <property type="entry name" value="SIGMA54_INTERACT_4"/>
    <property type="match status" value="1"/>
</dbReference>
<dbReference type="Gene3D" id="3.40.50.300">
    <property type="entry name" value="P-loop containing nucleotide triphosphate hydrolases"/>
    <property type="match status" value="1"/>
</dbReference>
<dbReference type="InterPro" id="IPR002078">
    <property type="entry name" value="Sigma_54_int"/>
</dbReference>
<dbReference type="Pfam" id="PF02954">
    <property type="entry name" value="HTH_8"/>
    <property type="match status" value="1"/>
</dbReference>
<dbReference type="InterPro" id="IPR027417">
    <property type="entry name" value="P-loop_NTPase"/>
</dbReference>
<evidence type="ECO:0000256" key="1">
    <source>
        <dbReference type="ARBA" id="ARBA00022741"/>
    </source>
</evidence>
<dbReference type="EMBL" id="VKAD01000001">
    <property type="protein sequence ID" value="TXR53399.1"/>
    <property type="molecule type" value="Genomic_DNA"/>
</dbReference>
<proteinExistence type="predicted"/>
<dbReference type="AlphaFoldDB" id="A0A5C8Z7V2"/>
<dbReference type="PROSITE" id="PS00675">
    <property type="entry name" value="SIGMA54_INTERACT_1"/>
    <property type="match status" value="1"/>
</dbReference>
<feature type="domain" description="Sigma-54 factor interaction" evidence="6">
    <location>
        <begin position="147"/>
        <end position="375"/>
    </location>
</feature>
<accession>A0A5C8Z7V2</accession>
<evidence type="ECO:0000256" key="3">
    <source>
        <dbReference type="ARBA" id="ARBA00023015"/>
    </source>
</evidence>
<evidence type="ECO:0000313" key="8">
    <source>
        <dbReference type="Proteomes" id="UP000321764"/>
    </source>
</evidence>
<keyword evidence="2" id="KW-0067">ATP-binding</keyword>
<evidence type="ECO:0000256" key="2">
    <source>
        <dbReference type="ARBA" id="ARBA00022840"/>
    </source>
</evidence>
<dbReference type="CDD" id="cd00009">
    <property type="entry name" value="AAA"/>
    <property type="match status" value="1"/>
</dbReference>
<dbReference type="Pfam" id="PF00158">
    <property type="entry name" value="Sigma54_activat"/>
    <property type="match status" value="1"/>
</dbReference>
<dbReference type="GO" id="GO:0043565">
    <property type="term" value="F:sequence-specific DNA binding"/>
    <property type="evidence" value="ECO:0007669"/>
    <property type="project" value="InterPro"/>
</dbReference>
<dbReference type="SMART" id="SM00382">
    <property type="entry name" value="AAA"/>
    <property type="match status" value="1"/>
</dbReference>
<protein>
    <submittedName>
        <fullName evidence="7">Sigma-54-dependent Fis family transcriptional regulator</fullName>
    </submittedName>
</protein>
<keyword evidence="4" id="KW-0238">DNA-binding</keyword>
<dbReference type="SUPFAM" id="SSF52172">
    <property type="entry name" value="CheY-like"/>
    <property type="match status" value="1"/>
</dbReference>
<gene>
    <name evidence="7" type="ORF">FME95_02175</name>
</gene>
<name>A0A5C8Z7V2_9GAMM</name>
<dbReference type="SUPFAM" id="SSF52540">
    <property type="entry name" value="P-loop containing nucleoside triphosphate hydrolases"/>
    <property type="match status" value="1"/>
</dbReference>
<dbReference type="InterPro" id="IPR010518">
    <property type="entry name" value="FleQ"/>
</dbReference>
<dbReference type="PROSITE" id="PS00676">
    <property type="entry name" value="SIGMA54_INTERACT_2"/>
    <property type="match status" value="1"/>
</dbReference>
<dbReference type="Gene3D" id="3.40.50.2300">
    <property type="match status" value="1"/>
</dbReference>
<dbReference type="InterPro" id="IPR011006">
    <property type="entry name" value="CheY-like_superfamily"/>
</dbReference>
<dbReference type="SUPFAM" id="SSF46689">
    <property type="entry name" value="Homeodomain-like"/>
    <property type="match status" value="1"/>
</dbReference>
<dbReference type="GO" id="GO:0005524">
    <property type="term" value="F:ATP binding"/>
    <property type="evidence" value="ECO:0007669"/>
    <property type="project" value="UniProtKB-KW"/>
</dbReference>
<dbReference type="Gene3D" id="1.10.8.60">
    <property type="match status" value="1"/>
</dbReference>
<keyword evidence="8" id="KW-1185">Reference proteome</keyword>
<keyword evidence="3" id="KW-0805">Transcription regulation</keyword>
<dbReference type="Proteomes" id="UP000321764">
    <property type="component" value="Unassembled WGS sequence"/>
</dbReference>
<sequence length="487" mass="55601">MLKEIKLLLIDDDEQRCRDMKVILDFLGEELITVKGKDWFEQASNAVDSPASLVGVMLGRLSDELEATVKALTDWDAGIPIMLIAEEHTELEQLDDELRSRVIAKLAMPTTYNKLLDTLHRAQMYREQYNLTRGRDNRREVNLFRSLVGSSRTVQSVREMMTQVADKEVTVLITGESGTGKEVVARNLHYNSHRRNKPFVPINCGAIPVELIESELFGHEKGAFTGAITSRAGRFEMAEGGTLFLDEIGDLPLNMQVKLLRVLQERTFERVGGTKTYTTDVRVIAATHRDLEDMITKETFREDLYYRLNVFPIEMPALRERSEDIPLLLNELISRLENEKRGSIRFNSAAIMSLIQYEWPGNVREMANLVERLVIMHPYGVIGVQELPLKYRQIDDDMEEETLLPKSLMESLAEHHPESTVDGIPAQLPVNGIDLKEYLTELEKNLIQQALDDAQGVVARAAEKLHIRRTTLVEKMRKYNINRKEVA</sequence>
<dbReference type="Gene3D" id="1.10.10.60">
    <property type="entry name" value="Homeodomain-like"/>
    <property type="match status" value="1"/>
</dbReference>
<evidence type="ECO:0000259" key="6">
    <source>
        <dbReference type="PROSITE" id="PS50045"/>
    </source>
</evidence>
<evidence type="ECO:0000256" key="4">
    <source>
        <dbReference type="ARBA" id="ARBA00023125"/>
    </source>
</evidence>
<organism evidence="7 8">
    <name type="scientific">Reinekea thalattae</name>
    <dbReference type="NCBI Taxonomy" id="2593301"/>
    <lineage>
        <taxon>Bacteria</taxon>
        <taxon>Pseudomonadati</taxon>
        <taxon>Pseudomonadota</taxon>
        <taxon>Gammaproteobacteria</taxon>
        <taxon>Oceanospirillales</taxon>
        <taxon>Saccharospirillaceae</taxon>
        <taxon>Reinekea</taxon>
    </lineage>
</organism>
<dbReference type="InterPro" id="IPR002197">
    <property type="entry name" value="HTH_Fis"/>
</dbReference>
<dbReference type="InterPro" id="IPR025662">
    <property type="entry name" value="Sigma_54_int_dom_ATP-bd_1"/>
</dbReference>
<dbReference type="Pfam" id="PF06490">
    <property type="entry name" value="FleQ"/>
    <property type="match status" value="1"/>
</dbReference>
<dbReference type="InterPro" id="IPR058031">
    <property type="entry name" value="AAA_lid_NorR"/>
</dbReference>
<dbReference type="InterPro" id="IPR003593">
    <property type="entry name" value="AAA+_ATPase"/>
</dbReference>
<dbReference type="OrthoDB" id="9804019at2"/>
<dbReference type="InterPro" id="IPR025943">
    <property type="entry name" value="Sigma_54_int_dom_ATP-bd_2"/>
</dbReference>